<dbReference type="InterPro" id="IPR036388">
    <property type="entry name" value="WH-like_DNA-bd_sf"/>
</dbReference>
<dbReference type="InterPro" id="IPR014048">
    <property type="entry name" value="MethylDNA_cys_MeTrfase_DNA-bd"/>
</dbReference>
<evidence type="ECO:0000256" key="2">
    <source>
        <dbReference type="ARBA" id="ARBA00023015"/>
    </source>
</evidence>
<dbReference type="Pfam" id="PF12833">
    <property type="entry name" value="HTH_18"/>
    <property type="match status" value="1"/>
</dbReference>
<sequence>MTEQSQGYHFNVMRRAIDAVDELGPAASLDDLAAEIGMSPAHFQRLFTRWAGVSPKRYQQYLTLGHAKALLRDRFTTLETAHETGLSGGGRLHDLFMRWEAMSPGEFAKGGRGLCIRWGWFDSPFGPALVMGTEKGLCGIAFSSESGPEEAMRDLCSRWPNATYVEDAAPLKPWVDAAFGLHSGEVSLHMIGAPFQIKVWEALMQIPSGQVTTYSEIAQSIGHPRAVRAVGTAVGRNPISYLIPCHRALRKSGGLGGYHWGLPVKRAILAWEAARKEA</sequence>
<dbReference type="SUPFAM" id="SSF46767">
    <property type="entry name" value="Methylated DNA-protein cysteine methyltransferase, C-terminal domain"/>
    <property type="match status" value="1"/>
</dbReference>
<dbReference type="InterPro" id="IPR009057">
    <property type="entry name" value="Homeodomain-like_sf"/>
</dbReference>
<dbReference type="SUPFAM" id="SSF46689">
    <property type="entry name" value="Homeodomain-like"/>
    <property type="match status" value="1"/>
</dbReference>
<keyword evidence="2" id="KW-0805">Transcription regulation</keyword>
<dbReference type="PANTHER" id="PTHR10815:SF13">
    <property type="entry name" value="METHYLATED-DNA--PROTEIN-CYSTEINE METHYLTRANSFERASE"/>
    <property type="match status" value="1"/>
</dbReference>
<dbReference type="InterPro" id="IPR036217">
    <property type="entry name" value="MethylDNA_cys_MeTrfase_DNAb"/>
</dbReference>
<dbReference type="Pfam" id="PF01035">
    <property type="entry name" value="DNA_binding_1"/>
    <property type="match status" value="1"/>
</dbReference>
<dbReference type="PROSITE" id="PS01124">
    <property type="entry name" value="HTH_ARAC_FAMILY_2"/>
    <property type="match status" value="1"/>
</dbReference>
<comment type="caution">
    <text evidence="5">The sequence shown here is derived from an EMBL/GenBank/DDBJ whole genome shotgun (WGS) entry which is preliminary data.</text>
</comment>
<dbReference type="InterPro" id="IPR008332">
    <property type="entry name" value="MethylG_MeTrfase_N"/>
</dbReference>
<feature type="domain" description="HTH araC/xylS-type" evidence="4">
    <location>
        <begin position="28"/>
        <end position="110"/>
    </location>
</feature>
<dbReference type="SMART" id="SM00342">
    <property type="entry name" value="HTH_ARAC"/>
    <property type="match status" value="1"/>
</dbReference>
<dbReference type="PANTHER" id="PTHR10815">
    <property type="entry name" value="METHYLATED-DNA--PROTEIN-CYSTEINE METHYLTRANSFERASE"/>
    <property type="match status" value="1"/>
</dbReference>
<dbReference type="Pfam" id="PF02870">
    <property type="entry name" value="Methyltransf_1N"/>
    <property type="match status" value="1"/>
</dbReference>
<dbReference type="Proteomes" id="UP001210720">
    <property type="component" value="Unassembled WGS sequence"/>
</dbReference>
<gene>
    <name evidence="5" type="ORF">PFY00_04005</name>
</gene>
<dbReference type="RefSeq" id="WP_271431211.1">
    <property type="nucleotide sequence ID" value="NZ_JAQIOY010000001.1"/>
</dbReference>
<keyword evidence="3" id="KW-0804">Transcription</keyword>
<dbReference type="SUPFAM" id="SSF53155">
    <property type="entry name" value="Methylated DNA-protein cysteine methyltransferase domain"/>
    <property type="match status" value="1"/>
</dbReference>
<dbReference type="InterPro" id="IPR018060">
    <property type="entry name" value="HTH_AraC"/>
</dbReference>
<name>A0ABT4XPK1_9RHOB</name>
<reference evidence="5 6" key="1">
    <citation type="submission" date="2023-01" db="EMBL/GenBank/DDBJ databases">
        <title>Thalassococcus onchidii sp. nov., isolated from a marine invertebrate from the South China Sea.</title>
        <authorList>
            <person name="Xu S."/>
            <person name="Liu Z."/>
            <person name="Xu Y."/>
        </authorList>
    </citation>
    <scope>NUCLEOTIDE SEQUENCE [LARGE SCALE GENOMIC DNA]</scope>
    <source>
        <strain evidence="5 6">KCTC 32084</strain>
    </source>
</reference>
<dbReference type="NCBIfam" id="TIGR00589">
    <property type="entry name" value="ogt"/>
    <property type="match status" value="1"/>
</dbReference>
<keyword evidence="1" id="KW-0227">DNA damage</keyword>
<dbReference type="InterPro" id="IPR036631">
    <property type="entry name" value="MGMT_N_sf"/>
</dbReference>
<dbReference type="Gene3D" id="1.10.10.10">
    <property type="entry name" value="Winged helix-like DNA-binding domain superfamily/Winged helix DNA-binding domain"/>
    <property type="match status" value="1"/>
</dbReference>
<evidence type="ECO:0000313" key="6">
    <source>
        <dbReference type="Proteomes" id="UP001210720"/>
    </source>
</evidence>
<dbReference type="EMBL" id="JAQIOY010000001">
    <property type="protein sequence ID" value="MDA7423878.1"/>
    <property type="molecule type" value="Genomic_DNA"/>
</dbReference>
<accession>A0ABT4XPK1</accession>
<dbReference type="Gene3D" id="1.10.10.60">
    <property type="entry name" value="Homeodomain-like"/>
    <property type="match status" value="1"/>
</dbReference>
<evidence type="ECO:0000313" key="5">
    <source>
        <dbReference type="EMBL" id="MDA7423878.1"/>
    </source>
</evidence>
<evidence type="ECO:0000259" key="4">
    <source>
        <dbReference type="PROSITE" id="PS01124"/>
    </source>
</evidence>
<evidence type="ECO:0000256" key="3">
    <source>
        <dbReference type="ARBA" id="ARBA00023163"/>
    </source>
</evidence>
<proteinExistence type="predicted"/>
<evidence type="ECO:0000256" key="1">
    <source>
        <dbReference type="ARBA" id="ARBA00022763"/>
    </source>
</evidence>
<protein>
    <submittedName>
        <fullName evidence="5">Bifunctional helix-turn-helix domain-containing protein/methylated-DNA--[protein]-cysteine S-methyltransferase</fullName>
    </submittedName>
</protein>
<dbReference type="Gene3D" id="3.30.160.70">
    <property type="entry name" value="Methylated DNA-protein cysteine methyltransferase domain"/>
    <property type="match status" value="1"/>
</dbReference>
<organism evidence="5 6">
    <name type="scientific">Thalassococcus lentus</name>
    <dbReference type="NCBI Taxonomy" id="1210524"/>
    <lineage>
        <taxon>Bacteria</taxon>
        <taxon>Pseudomonadati</taxon>
        <taxon>Pseudomonadota</taxon>
        <taxon>Alphaproteobacteria</taxon>
        <taxon>Rhodobacterales</taxon>
        <taxon>Roseobacteraceae</taxon>
        <taxon>Thalassococcus</taxon>
    </lineage>
</organism>
<dbReference type="CDD" id="cd06445">
    <property type="entry name" value="ATase"/>
    <property type="match status" value="1"/>
</dbReference>
<keyword evidence="6" id="KW-1185">Reference proteome</keyword>